<evidence type="ECO:0000313" key="3">
    <source>
        <dbReference type="Proteomes" id="UP001396898"/>
    </source>
</evidence>
<organism evidence="2 3">
    <name type="scientific">Apiospora marii</name>
    <dbReference type="NCBI Taxonomy" id="335849"/>
    <lineage>
        <taxon>Eukaryota</taxon>
        <taxon>Fungi</taxon>
        <taxon>Dikarya</taxon>
        <taxon>Ascomycota</taxon>
        <taxon>Pezizomycotina</taxon>
        <taxon>Sordariomycetes</taxon>
        <taxon>Xylariomycetidae</taxon>
        <taxon>Amphisphaeriales</taxon>
        <taxon>Apiosporaceae</taxon>
        <taxon>Apiospora</taxon>
    </lineage>
</organism>
<evidence type="ECO:0000313" key="2">
    <source>
        <dbReference type="EMBL" id="KAK7999034.1"/>
    </source>
</evidence>
<reference evidence="2 3" key="1">
    <citation type="submission" date="2023-01" db="EMBL/GenBank/DDBJ databases">
        <title>Analysis of 21 Apiospora genomes using comparative genomics revels a genus with tremendous synthesis potential of carbohydrate active enzymes and secondary metabolites.</title>
        <authorList>
            <person name="Sorensen T."/>
        </authorList>
    </citation>
    <scope>NUCLEOTIDE SEQUENCE [LARGE SCALE GENOMIC DNA]</scope>
    <source>
        <strain evidence="2 3">CBS 20057</strain>
    </source>
</reference>
<dbReference type="GO" id="GO:0032259">
    <property type="term" value="P:methylation"/>
    <property type="evidence" value="ECO:0007669"/>
    <property type="project" value="UniProtKB-KW"/>
</dbReference>
<dbReference type="NCBIfam" id="NF041278">
    <property type="entry name" value="CmcJ_NvfI_EfuI"/>
    <property type="match status" value="1"/>
</dbReference>
<keyword evidence="3" id="KW-1185">Reference proteome</keyword>
<dbReference type="Proteomes" id="UP001396898">
    <property type="component" value="Unassembled WGS sequence"/>
</dbReference>
<keyword evidence="2" id="KW-0489">Methyltransferase</keyword>
<comment type="similarity">
    <text evidence="1">Belongs to the asaB hydroxylase/desaturase family.</text>
</comment>
<proteinExistence type="inferred from homology"/>
<dbReference type="EMBL" id="JAQQWI010000019">
    <property type="protein sequence ID" value="KAK7999034.1"/>
    <property type="molecule type" value="Genomic_DNA"/>
</dbReference>
<gene>
    <name evidence="2" type="ORF">PG991_014709</name>
</gene>
<name>A0ABR1R663_9PEZI</name>
<dbReference type="PANTHER" id="PTHR34598:SF3">
    <property type="entry name" value="OXIDOREDUCTASE AN1597"/>
    <property type="match status" value="1"/>
</dbReference>
<dbReference type="InterPro" id="IPR044053">
    <property type="entry name" value="AsaB-like"/>
</dbReference>
<dbReference type="PANTHER" id="PTHR34598">
    <property type="entry name" value="BLL6449 PROTEIN"/>
    <property type="match status" value="1"/>
</dbReference>
<protein>
    <submittedName>
        <fullName evidence="2">Methyltransferase CmcJ</fullName>
    </submittedName>
</protein>
<dbReference type="GO" id="GO:0008168">
    <property type="term" value="F:methyltransferase activity"/>
    <property type="evidence" value="ECO:0007669"/>
    <property type="project" value="UniProtKB-KW"/>
</dbReference>
<sequence length="292" mass="33500">MVASNSPVPGSDVEASIWFLEDNGLYQNVKPYALAFTPSLSIPRENIRREEVIKHISDIRQSPRQFSLDQNGFQVLQLLSGQPDIEWDDKTFHGLLVRTTHMDSRYEQLMLVSVLPHMMIVHKILTLNEQTWSGRLPNNWSKSIWVPLADPFFGRHTWSLSITTPFVFGNAADTIILISSLWHPLEGPNQDWPLALCDATSLDSENDLEVTDYVTTTNNREHCMVYNREGHRWWYLSHQEVTEAFIFRQYDSSLGLSSGIPHASFLNPNSKQNDPRHSIEIVMALIKDIGER</sequence>
<evidence type="ECO:0000256" key="1">
    <source>
        <dbReference type="ARBA" id="ARBA00023604"/>
    </source>
</evidence>
<keyword evidence="2" id="KW-0808">Transferase</keyword>
<comment type="caution">
    <text evidence="2">The sequence shown here is derived from an EMBL/GenBank/DDBJ whole genome shotgun (WGS) entry which is preliminary data.</text>
</comment>
<accession>A0ABR1R663</accession>